<keyword evidence="5" id="KW-0472">Membrane</keyword>
<dbReference type="SMART" id="SM00342">
    <property type="entry name" value="HTH_ARAC"/>
    <property type="match status" value="1"/>
</dbReference>
<feature type="chain" id="PRO_5045449906" evidence="6">
    <location>
        <begin position="18"/>
        <end position="534"/>
    </location>
</feature>
<protein>
    <submittedName>
        <fullName evidence="8">AraC-like DNA-binding protein</fullName>
    </submittedName>
</protein>
<dbReference type="Proteomes" id="UP001184853">
    <property type="component" value="Unassembled WGS sequence"/>
</dbReference>
<feature type="transmembrane region" description="Helical" evidence="5">
    <location>
        <begin position="329"/>
        <end position="347"/>
    </location>
</feature>
<dbReference type="Pfam" id="PF12833">
    <property type="entry name" value="HTH_18"/>
    <property type="match status" value="1"/>
</dbReference>
<feature type="signal peptide" evidence="6">
    <location>
        <begin position="1"/>
        <end position="17"/>
    </location>
</feature>
<evidence type="ECO:0000256" key="4">
    <source>
        <dbReference type="PROSITE-ProRule" id="PRU00339"/>
    </source>
</evidence>
<sequence>MKFFTLLFTLFSAIFYAQDLASFNAIYTKTFLETSQKDFNKALRVADSLYTISETPLLQAKSLMLTATLYQQTAEFEKALLYALKSEKIIEKTDNATWKARVYGFLASQYRFVRLYDKSKAYSEMGFAISKEITNQEVANNTMAMMMQEMAYYDIEKKEYKNSIQKLKKSEEYLEKTTANKLVQTIDNEQLLGYNYYHIGDFEESFNHYEKALKLSKDIPENYRTALIHNGFTLLYLQKNDLKNAKKHLDITLRITEQSKNPSLKNEVYETSEKYYAATKNLEGYVKTREKHDTVKKTLQKNVQFLVNKSYSKIDKENIQIKKSDSSKSTIIVIITALFVAGLLLFLRYRRIQKLNIQHFKKIIRDLDEKPEISFTKDNTDDRKDTLKTVTQPMMPPETEEKILSFLQKFEESEMYTDNNISLSYLATYCETNGKYLSYIINTYKNNDFNNYINILRIHYVIQKLRNNPTYRKYKIATLAEEAGFSSLNKFSTVFKKATTLTPSLFIKYLNEDKLKDKEITELLEIKIADKNLV</sequence>
<dbReference type="EMBL" id="JAVDQS010000001">
    <property type="protein sequence ID" value="MDR6403143.1"/>
    <property type="molecule type" value="Genomic_DNA"/>
</dbReference>
<evidence type="ECO:0000259" key="7">
    <source>
        <dbReference type="PROSITE" id="PS01124"/>
    </source>
</evidence>
<dbReference type="PANTHER" id="PTHR43280">
    <property type="entry name" value="ARAC-FAMILY TRANSCRIPTIONAL REGULATOR"/>
    <property type="match status" value="1"/>
</dbReference>
<dbReference type="RefSeq" id="WP_115981370.1">
    <property type="nucleotide sequence ID" value="NZ_JAVDQS010000001.1"/>
</dbReference>
<dbReference type="InterPro" id="IPR019734">
    <property type="entry name" value="TPR_rpt"/>
</dbReference>
<evidence type="ECO:0000256" key="2">
    <source>
        <dbReference type="ARBA" id="ARBA00023125"/>
    </source>
</evidence>
<keyword evidence="9" id="KW-1185">Reference proteome</keyword>
<dbReference type="PANTHER" id="PTHR43280:SF34">
    <property type="entry name" value="ARAC-FAMILY TRANSCRIPTIONAL REGULATOR"/>
    <property type="match status" value="1"/>
</dbReference>
<dbReference type="InterPro" id="IPR011990">
    <property type="entry name" value="TPR-like_helical_dom_sf"/>
</dbReference>
<name>A0ABU1L8V1_9FLAO</name>
<evidence type="ECO:0000256" key="3">
    <source>
        <dbReference type="ARBA" id="ARBA00023163"/>
    </source>
</evidence>
<feature type="domain" description="HTH araC/xylS-type" evidence="7">
    <location>
        <begin position="401"/>
        <end position="509"/>
    </location>
</feature>
<dbReference type="PROSITE" id="PS50005">
    <property type="entry name" value="TPR"/>
    <property type="match status" value="1"/>
</dbReference>
<dbReference type="SUPFAM" id="SSF48452">
    <property type="entry name" value="TPR-like"/>
    <property type="match status" value="1"/>
</dbReference>
<keyword evidence="2" id="KW-0238">DNA-binding</keyword>
<keyword evidence="1" id="KW-0805">Transcription regulation</keyword>
<dbReference type="Gene3D" id="1.10.10.60">
    <property type="entry name" value="Homeodomain-like"/>
    <property type="match status" value="1"/>
</dbReference>
<evidence type="ECO:0000256" key="6">
    <source>
        <dbReference type="SAM" id="SignalP"/>
    </source>
</evidence>
<evidence type="ECO:0000256" key="1">
    <source>
        <dbReference type="ARBA" id="ARBA00023015"/>
    </source>
</evidence>
<keyword evidence="4" id="KW-0802">TPR repeat</keyword>
<dbReference type="Pfam" id="PF13424">
    <property type="entry name" value="TPR_12"/>
    <property type="match status" value="1"/>
</dbReference>
<proteinExistence type="predicted"/>
<keyword evidence="6" id="KW-0732">Signal</keyword>
<feature type="repeat" description="TPR" evidence="4">
    <location>
        <begin position="186"/>
        <end position="219"/>
    </location>
</feature>
<keyword evidence="5" id="KW-0812">Transmembrane</keyword>
<keyword evidence="5" id="KW-1133">Transmembrane helix</keyword>
<dbReference type="SUPFAM" id="SSF46689">
    <property type="entry name" value="Homeodomain-like"/>
    <property type="match status" value="1"/>
</dbReference>
<accession>A0ABU1L8V1</accession>
<evidence type="ECO:0000313" key="9">
    <source>
        <dbReference type="Proteomes" id="UP001184853"/>
    </source>
</evidence>
<dbReference type="InterPro" id="IPR018060">
    <property type="entry name" value="HTH_AraC"/>
</dbReference>
<dbReference type="InterPro" id="IPR009057">
    <property type="entry name" value="Homeodomain-like_sf"/>
</dbReference>
<evidence type="ECO:0000313" key="8">
    <source>
        <dbReference type="EMBL" id="MDR6403143.1"/>
    </source>
</evidence>
<organism evidence="8 9">
    <name type="scientific">Chryseobacterium geocarposphaerae</name>
    <dbReference type="NCBI Taxonomy" id="1416776"/>
    <lineage>
        <taxon>Bacteria</taxon>
        <taxon>Pseudomonadati</taxon>
        <taxon>Bacteroidota</taxon>
        <taxon>Flavobacteriia</taxon>
        <taxon>Flavobacteriales</taxon>
        <taxon>Weeksellaceae</taxon>
        <taxon>Chryseobacterium group</taxon>
        <taxon>Chryseobacterium</taxon>
    </lineage>
</organism>
<dbReference type="PROSITE" id="PS01124">
    <property type="entry name" value="HTH_ARAC_FAMILY_2"/>
    <property type="match status" value="1"/>
</dbReference>
<reference evidence="8 9" key="1">
    <citation type="submission" date="2023-07" db="EMBL/GenBank/DDBJ databases">
        <title>Sorghum-associated microbial communities from plants grown in Nebraska, USA.</title>
        <authorList>
            <person name="Schachtman D."/>
        </authorList>
    </citation>
    <scope>NUCLEOTIDE SEQUENCE [LARGE SCALE GENOMIC DNA]</scope>
    <source>
        <strain evidence="8 9">DS1709</strain>
    </source>
</reference>
<gene>
    <name evidence="8" type="ORF">J2781_000047</name>
</gene>
<evidence type="ECO:0000256" key="5">
    <source>
        <dbReference type="SAM" id="Phobius"/>
    </source>
</evidence>
<keyword evidence="3" id="KW-0804">Transcription</keyword>
<comment type="caution">
    <text evidence="8">The sequence shown here is derived from an EMBL/GenBank/DDBJ whole genome shotgun (WGS) entry which is preliminary data.</text>
</comment>
<dbReference type="Gene3D" id="1.25.40.10">
    <property type="entry name" value="Tetratricopeptide repeat domain"/>
    <property type="match status" value="2"/>
</dbReference>